<dbReference type="Proteomes" id="UP001626550">
    <property type="component" value="Unassembled WGS sequence"/>
</dbReference>
<protein>
    <submittedName>
        <fullName evidence="1">Uncharacterized protein</fullName>
    </submittedName>
</protein>
<accession>A0ABD2PNX3</accession>
<dbReference type="EMBL" id="JBJKFK010004994">
    <property type="protein sequence ID" value="KAL3308587.1"/>
    <property type="molecule type" value="Genomic_DNA"/>
</dbReference>
<name>A0ABD2PNX3_9PLAT</name>
<sequence length="70" mass="7873">MKCSAAKVEFPVVYMNKRQGDKKTSPHMTQTTNCNVTTDVYQLHTLACSLGPTINYKVSKLLLWAFSFSV</sequence>
<comment type="caution">
    <text evidence="1">The sequence shown here is derived from an EMBL/GenBank/DDBJ whole genome shotgun (WGS) entry which is preliminary data.</text>
</comment>
<organism evidence="1 2">
    <name type="scientific">Cichlidogyrus casuarinus</name>
    <dbReference type="NCBI Taxonomy" id="1844966"/>
    <lineage>
        <taxon>Eukaryota</taxon>
        <taxon>Metazoa</taxon>
        <taxon>Spiralia</taxon>
        <taxon>Lophotrochozoa</taxon>
        <taxon>Platyhelminthes</taxon>
        <taxon>Monogenea</taxon>
        <taxon>Monopisthocotylea</taxon>
        <taxon>Dactylogyridea</taxon>
        <taxon>Ancyrocephalidae</taxon>
        <taxon>Cichlidogyrus</taxon>
    </lineage>
</organism>
<evidence type="ECO:0000313" key="1">
    <source>
        <dbReference type="EMBL" id="KAL3308587.1"/>
    </source>
</evidence>
<proteinExistence type="predicted"/>
<gene>
    <name evidence="1" type="ORF">Ciccas_012878</name>
</gene>
<dbReference type="AlphaFoldDB" id="A0ABD2PNX3"/>
<reference evidence="1 2" key="1">
    <citation type="submission" date="2024-11" db="EMBL/GenBank/DDBJ databases">
        <title>Adaptive evolution of stress response genes in parasites aligns with host niche diversity.</title>
        <authorList>
            <person name="Hahn C."/>
            <person name="Resl P."/>
        </authorList>
    </citation>
    <scope>NUCLEOTIDE SEQUENCE [LARGE SCALE GENOMIC DNA]</scope>
    <source>
        <strain evidence="1">EGGRZ-B1_66</strain>
        <tissue evidence="1">Body</tissue>
    </source>
</reference>
<keyword evidence="2" id="KW-1185">Reference proteome</keyword>
<evidence type="ECO:0000313" key="2">
    <source>
        <dbReference type="Proteomes" id="UP001626550"/>
    </source>
</evidence>